<accession>A0A2P6N5T7</accession>
<proteinExistence type="predicted"/>
<feature type="transmembrane region" description="Helical" evidence="2">
    <location>
        <begin position="178"/>
        <end position="199"/>
    </location>
</feature>
<dbReference type="InterPro" id="IPR000742">
    <property type="entry name" value="EGF"/>
</dbReference>
<comment type="caution">
    <text evidence="1">Lacks conserved residue(s) required for the propagation of feature annotation.</text>
</comment>
<feature type="signal peptide" evidence="3">
    <location>
        <begin position="1"/>
        <end position="16"/>
    </location>
</feature>
<gene>
    <name evidence="5" type="ORF">PROFUN_13014</name>
</gene>
<feature type="transmembrane region" description="Helical" evidence="2">
    <location>
        <begin position="101"/>
        <end position="119"/>
    </location>
</feature>
<evidence type="ECO:0000256" key="3">
    <source>
        <dbReference type="SAM" id="SignalP"/>
    </source>
</evidence>
<feature type="disulfide bond" evidence="1">
    <location>
        <begin position="17"/>
        <end position="27"/>
    </location>
</feature>
<dbReference type="PROSITE" id="PS51257">
    <property type="entry name" value="PROKAR_LIPOPROTEIN"/>
    <property type="match status" value="1"/>
</dbReference>
<protein>
    <recommendedName>
        <fullName evidence="4">EGF-like domain-containing protein</fullName>
    </recommendedName>
</protein>
<dbReference type="InParanoid" id="A0A2P6N5T7"/>
<name>A0A2P6N5T7_9EUKA</name>
<feature type="transmembrane region" description="Helical" evidence="2">
    <location>
        <begin position="250"/>
        <end position="273"/>
    </location>
</feature>
<reference evidence="5 6" key="1">
    <citation type="journal article" date="2018" name="Genome Biol. Evol.">
        <title>Multiple Roots of Fruiting Body Formation in Amoebozoa.</title>
        <authorList>
            <person name="Hillmann F."/>
            <person name="Forbes G."/>
            <person name="Novohradska S."/>
            <person name="Ferling I."/>
            <person name="Riege K."/>
            <person name="Groth M."/>
            <person name="Westermann M."/>
            <person name="Marz M."/>
            <person name="Spaller T."/>
            <person name="Winckler T."/>
            <person name="Schaap P."/>
            <person name="Glockner G."/>
        </authorList>
    </citation>
    <scope>NUCLEOTIDE SEQUENCE [LARGE SCALE GENOMIC DNA]</scope>
    <source>
        <strain evidence="5 6">Jena</strain>
    </source>
</reference>
<keyword evidence="2" id="KW-0472">Membrane</keyword>
<evidence type="ECO:0000313" key="5">
    <source>
        <dbReference type="EMBL" id="PRP79320.1"/>
    </source>
</evidence>
<feature type="transmembrane region" description="Helical" evidence="2">
    <location>
        <begin position="139"/>
        <end position="158"/>
    </location>
</feature>
<keyword evidence="2" id="KW-0812">Transmembrane</keyword>
<feature type="transmembrane region" description="Helical" evidence="2">
    <location>
        <begin position="205"/>
        <end position="230"/>
    </location>
</feature>
<keyword evidence="2" id="KW-1133">Transmembrane helix</keyword>
<feature type="domain" description="EGF-like" evidence="4">
    <location>
        <begin position="13"/>
        <end position="53"/>
    </location>
</feature>
<dbReference type="SUPFAM" id="SSF57196">
    <property type="entry name" value="EGF/Laminin"/>
    <property type="match status" value="1"/>
</dbReference>
<keyword evidence="3" id="KW-0732">Signal</keyword>
<evidence type="ECO:0000259" key="4">
    <source>
        <dbReference type="PROSITE" id="PS50026"/>
    </source>
</evidence>
<keyword evidence="6" id="KW-1185">Reference proteome</keyword>
<dbReference type="PROSITE" id="PS00022">
    <property type="entry name" value="EGF_1"/>
    <property type="match status" value="1"/>
</dbReference>
<feature type="chain" id="PRO_5015165532" description="EGF-like domain-containing protein" evidence="3">
    <location>
        <begin position="17"/>
        <end position="355"/>
    </location>
</feature>
<evidence type="ECO:0000256" key="2">
    <source>
        <dbReference type="SAM" id="Phobius"/>
    </source>
</evidence>
<organism evidence="5 6">
    <name type="scientific">Planoprotostelium fungivorum</name>
    <dbReference type="NCBI Taxonomy" id="1890364"/>
    <lineage>
        <taxon>Eukaryota</taxon>
        <taxon>Amoebozoa</taxon>
        <taxon>Evosea</taxon>
        <taxon>Variosea</taxon>
        <taxon>Cavosteliida</taxon>
        <taxon>Cavosteliaceae</taxon>
        <taxon>Planoprotostelium</taxon>
    </lineage>
</organism>
<keyword evidence="1" id="KW-0245">EGF-like domain</keyword>
<dbReference type="PROSITE" id="PS50026">
    <property type="entry name" value="EGF_3"/>
    <property type="match status" value="1"/>
</dbReference>
<feature type="transmembrane region" description="Helical" evidence="2">
    <location>
        <begin position="69"/>
        <end position="89"/>
    </location>
</feature>
<dbReference type="Proteomes" id="UP000241769">
    <property type="component" value="Unassembled WGS sequence"/>
</dbReference>
<dbReference type="EMBL" id="MDYQ01000188">
    <property type="protein sequence ID" value="PRP79320.1"/>
    <property type="molecule type" value="Genomic_DNA"/>
</dbReference>
<dbReference type="Gene3D" id="2.10.25.10">
    <property type="entry name" value="Laminin"/>
    <property type="match status" value="1"/>
</dbReference>
<sequence>MRPLLVVLALFTFSSACDLACQNGGTCSEEVLSDSTRIPSCTCSFYYDGPTCETPWRNDPKYMILVNVYTAYTVILFFVLLCWIGYEVWKGGKQIWTRYRLVTYSICLIAFGAFLRVLLFCIDAHTIRGILPASAYQMLYSASYICWCSVLFCVAVYWMDLVETGKLSVYPHKRLYSFILLVSTYVTLIPVSIALSIYQHTTIALVLYNAVCLSIVLAFVGMTIYFGVSLRRMFGAKTSLDHLKTFLNKILRQMIAASVCFVLSAVSVVLFLALASNRWWYIAIHASLRLEEFILCACVMYIFSRKRPSGERETMRGKSYSLKIVPIATTSEKKTESTSVSVSIEEEGSNVTSQC</sequence>
<feature type="disulfide bond" evidence="1">
    <location>
        <begin position="43"/>
        <end position="52"/>
    </location>
</feature>
<keyword evidence="1" id="KW-1015">Disulfide bond</keyword>
<comment type="caution">
    <text evidence="5">The sequence shown here is derived from an EMBL/GenBank/DDBJ whole genome shotgun (WGS) entry which is preliminary data.</text>
</comment>
<evidence type="ECO:0000256" key="1">
    <source>
        <dbReference type="PROSITE-ProRule" id="PRU00076"/>
    </source>
</evidence>
<evidence type="ECO:0000313" key="6">
    <source>
        <dbReference type="Proteomes" id="UP000241769"/>
    </source>
</evidence>
<dbReference type="AlphaFoldDB" id="A0A2P6N5T7"/>
<dbReference type="FunCoup" id="A0A2P6N5T7">
    <property type="interactions" value="10"/>
</dbReference>